<dbReference type="OrthoDB" id="106547at2"/>
<evidence type="ECO:0000256" key="2">
    <source>
        <dbReference type="ARBA" id="ARBA00004496"/>
    </source>
</evidence>
<dbReference type="PANTHER" id="PTHR10937:SF0">
    <property type="entry name" value="GLUTAMINE--FRUCTOSE-6-PHOSPHATE TRANSAMINASE (ISOMERIZING)"/>
    <property type="match status" value="1"/>
</dbReference>
<dbReference type="InterPro" id="IPR017932">
    <property type="entry name" value="GATase_2_dom"/>
</dbReference>
<dbReference type="Proteomes" id="UP000318478">
    <property type="component" value="Unassembled WGS sequence"/>
</dbReference>
<name>A0A5C5YH00_9BACT</name>
<dbReference type="GO" id="GO:0004360">
    <property type="term" value="F:glutamine-fructose-6-phosphate transaminase (isomerizing) activity"/>
    <property type="evidence" value="ECO:0007669"/>
    <property type="project" value="UniProtKB-UniRule"/>
</dbReference>
<evidence type="ECO:0000256" key="7">
    <source>
        <dbReference type="ARBA" id="ARBA00022679"/>
    </source>
</evidence>
<evidence type="ECO:0000259" key="11">
    <source>
        <dbReference type="PROSITE" id="PS51278"/>
    </source>
</evidence>
<dbReference type="Gene3D" id="3.60.20.10">
    <property type="entry name" value="Glutamine Phosphoribosylpyrophosphate, subunit 1, domain 1"/>
    <property type="match status" value="1"/>
</dbReference>
<dbReference type="RefSeq" id="WP_146589575.1">
    <property type="nucleotide sequence ID" value="NZ_SJPO01000009.1"/>
</dbReference>
<comment type="function">
    <text evidence="10">Catalyzes the first step in hexosamine metabolism, converting fructose-6P into glucosamine-6P using glutamine as a nitrogen source.</text>
</comment>
<dbReference type="GO" id="GO:0097367">
    <property type="term" value="F:carbohydrate derivative binding"/>
    <property type="evidence" value="ECO:0007669"/>
    <property type="project" value="InterPro"/>
</dbReference>
<dbReference type="InterPro" id="IPR035490">
    <property type="entry name" value="GlmS/FrlB_SIS"/>
</dbReference>
<dbReference type="SUPFAM" id="SSF53697">
    <property type="entry name" value="SIS domain"/>
    <property type="match status" value="1"/>
</dbReference>
<dbReference type="GO" id="GO:0005829">
    <property type="term" value="C:cytosol"/>
    <property type="evidence" value="ECO:0007669"/>
    <property type="project" value="TreeGrafter"/>
</dbReference>
<dbReference type="InterPro" id="IPR001347">
    <property type="entry name" value="SIS_dom"/>
</dbReference>
<dbReference type="Pfam" id="PF13522">
    <property type="entry name" value="GATase_6"/>
    <property type="match status" value="1"/>
</dbReference>
<keyword evidence="8" id="KW-0677">Repeat</keyword>
<dbReference type="CDD" id="cd05008">
    <property type="entry name" value="SIS_GlmS_GlmD_1"/>
    <property type="match status" value="1"/>
</dbReference>
<feature type="domain" description="SIS" evidence="12">
    <location>
        <begin position="473"/>
        <end position="614"/>
    </location>
</feature>
<keyword evidence="14" id="KW-1185">Reference proteome</keyword>
<evidence type="ECO:0000256" key="9">
    <source>
        <dbReference type="ARBA" id="ARBA00022962"/>
    </source>
</evidence>
<feature type="domain" description="Glutamine amidotransferase type-2" evidence="11">
    <location>
        <begin position="2"/>
        <end position="233"/>
    </location>
</feature>
<dbReference type="AlphaFoldDB" id="A0A5C5YH00"/>
<dbReference type="Pfam" id="PF01380">
    <property type="entry name" value="SIS"/>
    <property type="match status" value="2"/>
</dbReference>
<sequence>MCGIVGYIGPKQAAGYLMEGLRRLEYRGYDSSGIVTLEDTGEVAITKAAGRIDQLAAKLRDASHQGGVGLGHTRWATHGAANDTNSHPHLGGQGEVALVHNGVIENFRNLRDQLEQMGYEFISETDSEVVAHLIAAELKAVLESLGDDTTHDPYAPLVEAVRAATSQLRGTYGLGVVFRDYPEVVLAARLGSPLVIGVGSGENFIASDGSPLVGHTDRITYLSDHEIAVVTADSIRLHDREQGPISHKVSLLEIDESQVSLNGFPHYMLKEIFEQPETIRAAMRGRLDEDEATAKFGGLNLTPRQLQRVDRLVLTACGTSWHSALLGEYMLEAFARIPVEVEYASELRYRNPPLSTNSLLFAITQSGETIDTLAALREIKRKGHPTLAICNVVGSTIAREADGGVYLHAGPEIGVASTKAYTSQCTVLALLALYIGRLNHLSFEAGLRIIEELKALPDQVEKALDTNNEARRIAAKYAGCNNFLYLGRQFNFPTALEGALKLKEISYIHAEGYPAAEMKHGPIALVDENTPSVFIVPQGGVYHKVISNMEEIKARGGPLIAVVDDPSGRAAELADDVICVPSVSEFLQPIVAAVPLQLLAYHIAVHRGCDVDKPRNLAKSVTVE</sequence>
<feature type="active site" description="Nucleophile; for GATase activity" evidence="10">
    <location>
        <position position="2"/>
    </location>
</feature>
<dbReference type="EMBL" id="SJPO01000009">
    <property type="protein sequence ID" value="TWT73775.1"/>
    <property type="molecule type" value="Genomic_DNA"/>
</dbReference>
<dbReference type="PANTHER" id="PTHR10937">
    <property type="entry name" value="GLUCOSAMINE--FRUCTOSE-6-PHOSPHATE AMINOTRANSFERASE, ISOMERIZING"/>
    <property type="match status" value="1"/>
</dbReference>
<dbReference type="GO" id="GO:0006047">
    <property type="term" value="P:UDP-N-acetylglucosamine metabolic process"/>
    <property type="evidence" value="ECO:0007669"/>
    <property type="project" value="TreeGrafter"/>
</dbReference>
<comment type="subunit">
    <text evidence="10">Homodimer.</text>
</comment>
<evidence type="ECO:0000256" key="5">
    <source>
        <dbReference type="ARBA" id="ARBA00022490"/>
    </source>
</evidence>
<comment type="caution">
    <text evidence="13">The sequence shown here is derived from an EMBL/GenBank/DDBJ whole genome shotgun (WGS) entry which is preliminary data.</text>
</comment>
<dbReference type="PROSITE" id="PS51464">
    <property type="entry name" value="SIS"/>
    <property type="match status" value="2"/>
</dbReference>
<dbReference type="FunFam" id="3.40.50.10490:FF:000001">
    <property type="entry name" value="Glutamine--fructose-6-phosphate aminotransferase [isomerizing]"/>
    <property type="match status" value="1"/>
</dbReference>
<dbReference type="CDD" id="cd00714">
    <property type="entry name" value="GFAT"/>
    <property type="match status" value="1"/>
</dbReference>
<dbReference type="GO" id="GO:0005975">
    <property type="term" value="P:carbohydrate metabolic process"/>
    <property type="evidence" value="ECO:0007669"/>
    <property type="project" value="UniProtKB-UniRule"/>
</dbReference>
<gene>
    <name evidence="10 13" type="primary">glmS</name>
    <name evidence="13" type="ORF">Pla123a_36690</name>
</gene>
<feature type="initiator methionine" description="Removed" evidence="10">
    <location>
        <position position="1"/>
    </location>
</feature>
<dbReference type="InterPro" id="IPR046348">
    <property type="entry name" value="SIS_dom_sf"/>
</dbReference>
<keyword evidence="7 10" id="KW-0808">Transferase</keyword>
<evidence type="ECO:0000313" key="14">
    <source>
        <dbReference type="Proteomes" id="UP000318478"/>
    </source>
</evidence>
<evidence type="ECO:0000256" key="3">
    <source>
        <dbReference type="ARBA" id="ARBA00012916"/>
    </source>
</evidence>
<organism evidence="13 14">
    <name type="scientific">Posidoniimonas polymericola</name>
    <dbReference type="NCBI Taxonomy" id="2528002"/>
    <lineage>
        <taxon>Bacteria</taxon>
        <taxon>Pseudomonadati</taxon>
        <taxon>Planctomycetota</taxon>
        <taxon>Planctomycetia</taxon>
        <taxon>Pirellulales</taxon>
        <taxon>Lacipirellulaceae</taxon>
        <taxon>Posidoniimonas</taxon>
    </lineage>
</organism>
<protein>
    <recommendedName>
        <fullName evidence="4 10">Glutamine--fructose-6-phosphate aminotransferase [isomerizing]</fullName>
        <ecNumber evidence="3 10">2.6.1.16</ecNumber>
    </recommendedName>
    <alternativeName>
        <fullName evidence="10">D-fructose-6-phosphate amidotransferase</fullName>
    </alternativeName>
    <alternativeName>
        <fullName evidence="10">GFAT</fullName>
    </alternativeName>
    <alternativeName>
        <fullName evidence="10">Glucosamine-6-phosphate synthase</fullName>
    </alternativeName>
    <alternativeName>
        <fullName evidence="10">Hexosephosphate aminotransferase</fullName>
    </alternativeName>
    <alternativeName>
        <fullName evidence="10">L-glutamine--D-fructose-6-phosphate amidotransferase</fullName>
    </alternativeName>
</protein>
<evidence type="ECO:0000256" key="6">
    <source>
        <dbReference type="ARBA" id="ARBA00022576"/>
    </source>
</evidence>
<dbReference type="GO" id="GO:0006487">
    <property type="term" value="P:protein N-linked glycosylation"/>
    <property type="evidence" value="ECO:0007669"/>
    <property type="project" value="TreeGrafter"/>
</dbReference>
<evidence type="ECO:0000259" key="12">
    <source>
        <dbReference type="PROSITE" id="PS51464"/>
    </source>
</evidence>
<dbReference type="InterPro" id="IPR035466">
    <property type="entry name" value="GlmS/AgaS_SIS"/>
</dbReference>
<feature type="active site" description="For Fru-6P isomerization activity" evidence="10">
    <location>
        <position position="619"/>
    </location>
</feature>
<keyword evidence="6 10" id="KW-0032">Aminotransferase</keyword>
<comment type="catalytic activity">
    <reaction evidence="1 10">
        <text>D-fructose 6-phosphate + L-glutamine = D-glucosamine 6-phosphate + L-glutamate</text>
        <dbReference type="Rhea" id="RHEA:13237"/>
        <dbReference type="ChEBI" id="CHEBI:29985"/>
        <dbReference type="ChEBI" id="CHEBI:58359"/>
        <dbReference type="ChEBI" id="CHEBI:58725"/>
        <dbReference type="ChEBI" id="CHEBI:61527"/>
        <dbReference type="EC" id="2.6.1.16"/>
    </reaction>
</comment>
<evidence type="ECO:0000256" key="4">
    <source>
        <dbReference type="ARBA" id="ARBA00016090"/>
    </source>
</evidence>
<keyword evidence="9" id="KW-0315">Glutamine amidotransferase</keyword>
<keyword evidence="5 10" id="KW-0963">Cytoplasm</keyword>
<dbReference type="HAMAP" id="MF_00164">
    <property type="entry name" value="GlmS"/>
    <property type="match status" value="1"/>
</dbReference>
<dbReference type="CDD" id="cd05009">
    <property type="entry name" value="SIS_GlmS_GlmD_2"/>
    <property type="match status" value="1"/>
</dbReference>
<evidence type="ECO:0000256" key="8">
    <source>
        <dbReference type="ARBA" id="ARBA00022737"/>
    </source>
</evidence>
<dbReference type="InterPro" id="IPR029055">
    <property type="entry name" value="Ntn_hydrolases_N"/>
</dbReference>
<dbReference type="PROSITE" id="PS51278">
    <property type="entry name" value="GATASE_TYPE_2"/>
    <property type="match status" value="1"/>
</dbReference>
<accession>A0A5C5YH00</accession>
<dbReference type="Gene3D" id="3.40.50.10490">
    <property type="entry name" value="Glucose-6-phosphate isomerase like protein, domain 1"/>
    <property type="match status" value="2"/>
</dbReference>
<feature type="domain" description="SIS" evidence="12">
    <location>
        <begin position="302"/>
        <end position="441"/>
    </location>
</feature>
<dbReference type="FunFam" id="3.60.20.10:FF:000006">
    <property type="entry name" value="Glutamine--fructose-6-phosphate aminotransferase [isomerizing]"/>
    <property type="match status" value="1"/>
</dbReference>
<dbReference type="InterPro" id="IPR047084">
    <property type="entry name" value="GFAT_N"/>
</dbReference>
<dbReference type="GO" id="GO:0006002">
    <property type="term" value="P:fructose 6-phosphate metabolic process"/>
    <property type="evidence" value="ECO:0007669"/>
    <property type="project" value="TreeGrafter"/>
</dbReference>
<dbReference type="InterPro" id="IPR005855">
    <property type="entry name" value="GFAT"/>
</dbReference>
<evidence type="ECO:0000313" key="13">
    <source>
        <dbReference type="EMBL" id="TWT73775.1"/>
    </source>
</evidence>
<evidence type="ECO:0000256" key="1">
    <source>
        <dbReference type="ARBA" id="ARBA00001031"/>
    </source>
</evidence>
<reference evidence="13 14" key="1">
    <citation type="submission" date="2019-02" db="EMBL/GenBank/DDBJ databases">
        <title>Deep-cultivation of Planctomycetes and their phenomic and genomic characterization uncovers novel biology.</title>
        <authorList>
            <person name="Wiegand S."/>
            <person name="Jogler M."/>
            <person name="Boedeker C."/>
            <person name="Pinto D."/>
            <person name="Vollmers J."/>
            <person name="Rivas-Marin E."/>
            <person name="Kohn T."/>
            <person name="Peeters S.H."/>
            <person name="Heuer A."/>
            <person name="Rast P."/>
            <person name="Oberbeckmann S."/>
            <person name="Bunk B."/>
            <person name="Jeske O."/>
            <person name="Meyerdierks A."/>
            <person name="Storesund J.E."/>
            <person name="Kallscheuer N."/>
            <person name="Luecker S."/>
            <person name="Lage O.M."/>
            <person name="Pohl T."/>
            <person name="Merkel B.J."/>
            <person name="Hornburger P."/>
            <person name="Mueller R.-W."/>
            <person name="Bruemmer F."/>
            <person name="Labrenz M."/>
            <person name="Spormann A.M."/>
            <person name="Op Den Camp H."/>
            <person name="Overmann J."/>
            <person name="Amann R."/>
            <person name="Jetten M.S.M."/>
            <person name="Mascher T."/>
            <person name="Medema M.H."/>
            <person name="Devos D.P."/>
            <person name="Kaster A.-K."/>
            <person name="Ovreas L."/>
            <person name="Rohde M."/>
            <person name="Galperin M.Y."/>
            <person name="Jogler C."/>
        </authorList>
    </citation>
    <scope>NUCLEOTIDE SEQUENCE [LARGE SCALE GENOMIC DNA]</scope>
    <source>
        <strain evidence="13 14">Pla123a</strain>
    </source>
</reference>
<dbReference type="NCBIfam" id="NF001484">
    <property type="entry name" value="PRK00331.1"/>
    <property type="match status" value="1"/>
</dbReference>
<dbReference type="EC" id="2.6.1.16" evidence="3 10"/>
<proteinExistence type="inferred from homology"/>
<comment type="subcellular location">
    <subcellularLocation>
        <location evidence="2 10">Cytoplasm</location>
    </subcellularLocation>
</comment>
<dbReference type="NCBIfam" id="TIGR01135">
    <property type="entry name" value="glmS"/>
    <property type="match status" value="1"/>
</dbReference>
<evidence type="ECO:0000256" key="10">
    <source>
        <dbReference type="HAMAP-Rule" id="MF_00164"/>
    </source>
</evidence>
<dbReference type="SUPFAM" id="SSF56235">
    <property type="entry name" value="N-terminal nucleophile aminohydrolases (Ntn hydrolases)"/>
    <property type="match status" value="1"/>
</dbReference>